<reference evidence="2 3" key="1">
    <citation type="submission" date="2016-10" db="EMBL/GenBank/DDBJ databases">
        <authorList>
            <person name="de Groot N.N."/>
        </authorList>
    </citation>
    <scope>NUCLEOTIDE SEQUENCE [LARGE SCALE GENOMIC DNA]</scope>
    <source>
        <strain evidence="2 3">ML2</strain>
    </source>
</reference>
<evidence type="ECO:0008006" key="4">
    <source>
        <dbReference type="Google" id="ProtNLM"/>
    </source>
</evidence>
<dbReference type="STRING" id="398199.SAMN05421804_101547"/>
<organism evidence="2 3">
    <name type="scientific">Proteiniclasticum ruminis</name>
    <dbReference type="NCBI Taxonomy" id="398199"/>
    <lineage>
        <taxon>Bacteria</taxon>
        <taxon>Bacillati</taxon>
        <taxon>Bacillota</taxon>
        <taxon>Clostridia</taxon>
        <taxon>Eubacteriales</taxon>
        <taxon>Clostridiaceae</taxon>
        <taxon>Proteiniclasticum</taxon>
    </lineage>
</organism>
<protein>
    <recommendedName>
        <fullName evidence="4">DUF4179 domain-containing protein</fullName>
    </recommendedName>
</protein>
<keyword evidence="1" id="KW-0472">Membrane</keyword>
<keyword evidence="1" id="KW-0812">Transmembrane</keyword>
<evidence type="ECO:0000256" key="1">
    <source>
        <dbReference type="SAM" id="Phobius"/>
    </source>
</evidence>
<feature type="transmembrane region" description="Helical" evidence="1">
    <location>
        <begin position="41"/>
        <end position="60"/>
    </location>
</feature>
<keyword evidence="3" id="KW-1185">Reference proteome</keyword>
<accession>A0A1I5DWZ6</accession>
<dbReference type="Proteomes" id="UP000181899">
    <property type="component" value="Unassembled WGS sequence"/>
</dbReference>
<sequence>MNPFDEKVRSCLEDEIIEPDTLQTLEERILARYRGTRRKKAAQLFLMMSLLFSGLLFYTANTESVFADKLRSVPILKEFLSAMDISPAEEKSIEELGILSESGKYDVRLQYALSEDKRVFLYFQFPEEVVLRESDHLEIELLDVYDQVTKKDYSMTFMKNLNPGMPPSNNGYIVIQGFIPAGMDLSFPEKLHIAFRANVARNVSYDHWGTRSAEDEPLGEYRFDVELQKMEKRILERVGKKVLIDGNTLVIDQLERGLKTLDIVVSQPKNNKDIITEISGYMRDGKTKKIIDEDITVSYFTKTGEIHALYLNGEEIPKGGEVEIVLEEAILLPKDQQYITIDMQKKEMIHPIPGISLEMASAGKRSALTFITESNIHPFDTYKTSASAEEKRLPHPSVQTIGENRTKWSYVIDENLMDEVVLRRARESGRKVVFETPIVIELKVPSANSFTPIP</sequence>
<name>A0A1I5DWZ6_9CLOT</name>
<proteinExistence type="predicted"/>
<dbReference type="EMBL" id="FOVK01000011">
    <property type="protein sequence ID" value="SFO03301.1"/>
    <property type="molecule type" value="Genomic_DNA"/>
</dbReference>
<evidence type="ECO:0000313" key="2">
    <source>
        <dbReference type="EMBL" id="SFO03301.1"/>
    </source>
</evidence>
<gene>
    <name evidence="2" type="ORF">SAMN04488695_11143</name>
</gene>
<evidence type="ECO:0000313" key="3">
    <source>
        <dbReference type="Proteomes" id="UP000181899"/>
    </source>
</evidence>
<dbReference type="AlphaFoldDB" id="A0A1I5DWZ6"/>
<dbReference type="OrthoDB" id="1960388at2"/>
<keyword evidence="1" id="KW-1133">Transmembrane helix</keyword>
<dbReference type="RefSeq" id="WP_074912666.1">
    <property type="nucleotide sequence ID" value="NZ_FOVK01000011.1"/>
</dbReference>